<dbReference type="EMBL" id="LCRN01000001">
    <property type="protein sequence ID" value="KKW37102.1"/>
    <property type="molecule type" value="Genomic_DNA"/>
</dbReference>
<comment type="caution">
    <text evidence="6">The sequence shown here is derived from an EMBL/GenBank/DDBJ whole genome shotgun (WGS) entry which is preliminary data.</text>
</comment>
<proteinExistence type="inferred from homology"/>
<evidence type="ECO:0000313" key="7">
    <source>
        <dbReference type="Proteomes" id="UP000033865"/>
    </source>
</evidence>
<dbReference type="AlphaFoldDB" id="A0A0G2A865"/>
<protein>
    <recommendedName>
        <fullName evidence="4">Large ribosomal subunit protein uL23</fullName>
    </recommendedName>
</protein>
<dbReference type="GO" id="GO:0005840">
    <property type="term" value="C:ribosome"/>
    <property type="evidence" value="ECO:0007669"/>
    <property type="project" value="UniProtKB-KW"/>
</dbReference>
<dbReference type="GO" id="GO:0019843">
    <property type="term" value="F:rRNA binding"/>
    <property type="evidence" value="ECO:0007669"/>
    <property type="project" value="UniProtKB-UniRule"/>
</dbReference>
<evidence type="ECO:0000256" key="1">
    <source>
        <dbReference type="ARBA" id="ARBA00006700"/>
    </source>
</evidence>
<sequence>MTLFGRRKDQIKDTPVSSEDKGNGLKSVRALSHGRLILRPLVTEKSAYLTSLGKYVFEVAPHANRIAVQQAIAKRYGVRPLSVHLQNVRGEAVRFGRHLGKQKSWKKAIVTLPKGQKIDVHEGV</sequence>
<dbReference type="Proteomes" id="UP000033865">
    <property type="component" value="Unassembled WGS sequence"/>
</dbReference>
<evidence type="ECO:0000313" key="6">
    <source>
        <dbReference type="EMBL" id="KKW37102.1"/>
    </source>
</evidence>
<dbReference type="HAMAP" id="MF_01369_B">
    <property type="entry name" value="Ribosomal_uL23_B"/>
    <property type="match status" value="1"/>
</dbReference>
<dbReference type="InterPro" id="IPR012677">
    <property type="entry name" value="Nucleotide-bd_a/b_plait_sf"/>
</dbReference>
<organism evidence="6 7">
    <name type="scientific">Candidatus Uhrbacteria bacterium GW2011_GWC2_53_7</name>
    <dbReference type="NCBI Taxonomy" id="1618986"/>
    <lineage>
        <taxon>Bacteria</taxon>
        <taxon>Candidatus Uhriibacteriota</taxon>
    </lineage>
</organism>
<dbReference type="SUPFAM" id="SSF54189">
    <property type="entry name" value="Ribosomal proteins S24e, L23 and L15e"/>
    <property type="match status" value="1"/>
</dbReference>
<dbReference type="Gene3D" id="3.30.70.330">
    <property type="match status" value="1"/>
</dbReference>
<dbReference type="InterPro" id="IPR013025">
    <property type="entry name" value="Ribosomal_uL23-like"/>
</dbReference>
<keyword evidence="2 4" id="KW-0689">Ribosomal protein</keyword>
<dbReference type="Pfam" id="PF00276">
    <property type="entry name" value="Ribosomal_L23"/>
    <property type="match status" value="1"/>
</dbReference>
<name>A0A0G2A865_9BACT</name>
<dbReference type="GO" id="GO:0003735">
    <property type="term" value="F:structural constituent of ribosome"/>
    <property type="evidence" value="ECO:0007669"/>
    <property type="project" value="InterPro"/>
</dbReference>
<dbReference type="PATRIC" id="fig|1618986.3.peg.8"/>
<reference evidence="6 7" key="1">
    <citation type="journal article" date="2015" name="Nature">
        <title>rRNA introns, odd ribosomes, and small enigmatic genomes across a large radiation of phyla.</title>
        <authorList>
            <person name="Brown C.T."/>
            <person name="Hug L.A."/>
            <person name="Thomas B.C."/>
            <person name="Sharon I."/>
            <person name="Castelle C.J."/>
            <person name="Singh A."/>
            <person name="Wilkins M.J."/>
            <person name="Williams K.H."/>
            <person name="Banfield J.F."/>
        </authorList>
    </citation>
    <scope>NUCLEOTIDE SEQUENCE [LARGE SCALE GENOMIC DNA]</scope>
</reference>
<comment type="similarity">
    <text evidence="1 4">Belongs to the universal ribosomal protein uL23 family.</text>
</comment>
<dbReference type="NCBIfam" id="NF004363">
    <property type="entry name" value="PRK05738.2-4"/>
    <property type="match status" value="1"/>
</dbReference>
<evidence type="ECO:0000256" key="5">
    <source>
        <dbReference type="SAM" id="MobiDB-lite"/>
    </source>
</evidence>
<feature type="compositionally biased region" description="Basic and acidic residues" evidence="5">
    <location>
        <begin position="1"/>
        <end position="23"/>
    </location>
</feature>
<evidence type="ECO:0000256" key="4">
    <source>
        <dbReference type="HAMAP-Rule" id="MF_01369"/>
    </source>
</evidence>
<dbReference type="GO" id="GO:1990904">
    <property type="term" value="C:ribonucleoprotein complex"/>
    <property type="evidence" value="ECO:0007669"/>
    <property type="project" value="UniProtKB-KW"/>
</dbReference>
<evidence type="ECO:0000256" key="3">
    <source>
        <dbReference type="ARBA" id="ARBA00023274"/>
    </source>
</evidence>
<comment type="subunit">
    <text evidence="4">Part of the 50S ribosomal subunit. Contacts protein L29, and trigger factor when it is bound to the ribosome.</text>
</comment>
<comment type="function">
    <text evidence="4">One of the early assembly proteins it binds 23S rRNA. One of the proteins that surrounds the polypeptide exit tunnel on the outside of the ribosome. Forms the main docking site for trigger factor binding to the ribosome.</text>
</comment>
<feature type="region of interest" description="Disordered" evidence="5">
    <location>
        <begin position="1"/>
        <end position="25"/>
    </location>
</feature>
<accession>A0A0G2A865</accession>
<keyword evidence="4" id="KW-0699">rRNA-binding</keyword>
<evidence type="ECO:0000256" key="2">
    <source>
        <dbReference type="ARBA" id="ARBA00022980"/>
    </source>
</evidence>
<keyword evidence="4" id="KW-0694">RNA-binding</keyword>
<dbReference type="GO" id="GO:0006412">
    <property type="term" value="P:translation"/>
    <property type="evidence" value="ECO:0007669"/>
    <property type="project" value="UniProtKB-UniRule"/>
</dbReference>
<keyword evidence="3 4" id="KW-0687">Ribonucleoprotein</keyword>
<dbReference type="InterPro" id="IPR012678">
    <property type="entry name" value="Ribosomal_uL23/eL15/eS24_sf"/>
</dbReference>
<gene>
    <name evidence="4" type="primary">rplW</name>
    <name evidence="6" type="ORF">UY82_C0001G0007</name>
</gene>